<protein>
    <submittedName>
        <fullName evidence="4">Reductase</fullName>
    </submittedName>
</protein>
<sequence>MTASRIFITGGTGFIGSHVVSDALKAGHHLLLSVRRDAQADEITARFSEYASQLEFVTIPDIGDKEAIHAALANKDITYILHIASPMPGKGEDFKTEYLAPAVQGTEAILNVANTTPSIKRVVIVSSILSLMPLGGMTTPGLEVKTGTNLSLLADEDMPFPPGRPGHGLKYSASKILAHRATINWMTANKPHFSLVTVHPTYVLGRDFLQKDANSPNGINAYLMQSFTNPPEGKPTIVASFVDVRDVSQVVLKSMDVELDGKELLTEYLAVGKKTGWDEVVRFVKEKYPEVEMKLEGPYEPGFVADTGRTERELGIEWRGMEEIIGSVLDQQRELRV</sequence>
<dbReference type="EMBL" id="MU865432">
    <property type="protein sequence ID" value="KAK4223279.1"/>
    <property type="molecule type" value="Genomic_DNA"/>
</dbReference>
<dbReference type="PANTHER" id="PTHR10366:SF812">
    <property type="entry name" value="VPS9 DOMAIN-CONTAINING PROTEIN"/>
    <property type="match status" value="1"/>
</dbReference>
<name>A0AAN7GWN8_9PEZI</name>
<reference evidence="4" key="1">
    <citation type="journal article" date="2023" name="Mol. Phylogenet. Evol.">
        <title>Genome-scale phylogeny and comparative genomics of the fungal order Sordariales.</title>
        <authorList>
            <person name="Hensen N."/>
            <person name="Bonometti L."/>
            <person name="Westerberg I."/>
            <person name="Brannstrom I.O."/>
            <person name="Guillou S."/>
            <person name="Cros-Aarteil S."/>
            <person name="Calhoun S."/>
            <person name="Haridas S."/>
            <person name="Kuo A."/>
            <person name="Mondo S."/>
            <person name="Pangilinan J."/>
            <person name="Riley R."/>
            <person name="LaButti K."/>
            <person name="Andreopoulos B."/>
            <person name="Lipzen A."/>
            <person name="Chen C."/>
            <person name="Yan M."/>
            <person name="Daum C."/>
            <person name="Ng V."/>
            <person name="Clum A."/>
            <person name="Steindorff A."/>
            <person name="Ohm R.A."/>
            <person name="Martin F."/>
            <person name="Silar P."/>
            <person name="Natvig D.O."/>
            <person name="Lalanne C."/>
            <person name="Gautier V."/>
            <person name="Ament-Velasquez S.L."/>
            <person name="Kruys A."/>
            <person name="Hutchinson M.I."/>
            <person name="Powell A.J."/>
            <person name="Barry K."/>
            <person name="Miller A.N."/>
            <person name="Grigoriev I.V."/>
            <person name="Debuchy R."/>
            <person name="Gladieux P."/>
            <person name="Hiltunen Thoren M."/>
            <person name="Johannesson H."/>
        </authorList>
    </citation>
    <scope>NUCLEOTIDE SEQUENCE</scope>
    <source>
        <strain evidence="4">CBS 990.96</strain>
    </source>
</reference>
<gene>
    <name evidence="4" type="ORF">QBC38DRAFT_548584</name>
</gene>
<feature type="domain" description="NAD-dependent epimerase/dehydratase" evidence="3">
    <location>
        <begin position="6"/>
        <end position="256"/>
    </location>
</feature>
<evidence type="ECO:0000256" key="2">
    <source>
        <dbReference type="ARBA" id="ARBA00023445"/>
    </source>
</evidence>
<evidence type="ECO:0000313" key="5">
    <source>
        <dbReference type="Proteomes" id="UP001301958"/>
    </source>
</evidence>
<dbReference type="AlphaFoldDB" id="A0AAN7GWN8"/>
<keyword evidence="5" id="KW-1185">Reference proteome</keyword>
<evidence type="ECO:0000256" key="1">
    <source>
        <dbReference type="ARBA" id="ARBA00023002"/>
    </source>
</evidence>
<proteinExistence type="inferred from homology"/>
<evidence type="ECO:0000259" key="3">
    <source>
        <dbReference type="Pfam" id="PF01370"/>
    </source>
</evidence>
<dbReference type="GO" id="GO:0016616">
    <property type="term" value="F:oxidoreductase activity, acting on the CH-OH group of donors, NAD or NADP as acceptor"/>
    <property type="evidence" value="ECO:0007669"/>
    <property type="project" value="TreeGrafter"/>
</dbReference>
<dbReference type="Proteomes" id="UP001301958">
    <property type="component" value="Unassembled WGS sequence"/>
</dbReference>
<reference evidence="4" key="2">
    <citation type="submission" date="2023-05" db="EMBL/GenBank/DDBJ databases">
        <authorList>
            <consortium name="Lawrence Berkeley National Laboratory"/>
            <person name="Steindorff A."/>
            <person name="Hensen N."/>
            <person name="Bonometti L."/>
            <person name="Westerberg I."/>
            <person name="Brannstrom I.O."/>
            <person name="Guillou S."/>
            <person name="Cros-Aarteil S."/>
            <person name="Calhoun S."/>
            <person name="Haridas S."/>
            <person name="Kuo A."/>
            <person name="Mondo S."/>
            <person name="Pangilinan J."/>
            <person name="Riley R."/>
            <person name="Labutti K."/>
            <person name="Andreopoulos B."/>
            <person name="Lipzen A."/>
            <person name="Chen C."/>
            <person name="Yanf M."/>
            <person name="Daum C."/>
            <person name="Ng V."/>
            <person name="Clum A."/>
            <person name="Ohm R."/>
            <person name="Martin F."/>
            <person name="Silar P."/>
            <person name="Natvig D."/>
            <person name="Lalanne C."/>
            <person name="Gautier V."/>
            <person name="Ament-Velasquez S.L."/>
            <person name="Kruys A."/>
            <person name="Hutchinson M.I."/>
            <person name="Powell A.J."/>
            <person name="Barry K."/>
            <person name="Miller A.N."/>
            <person name="Grigoriev I.V."/>
            <person name="Debuchy R."/>
            <person name="Gladieux P."/>
            <person name="Thoren M.H."/>
            <person name="Johannesson H."/>
        </authorList>
    </citation>
    <scope>NUCLEOTIDE SEQUENCE</scope>
    <source>
        <strain evidence="4">CBS 990.96</strain>
    </source>
</reference>
<dbReference type="InterPro" id="IPR036291">
    <property type="entry name" value="NAD(P)-bd_dom_sf"/>
</dbReference>
<dbReference type="Pfam" id="PF01370">
    <property type="entry name" value="Epimerase"/>
    <property type="match status" value="1"/>
</dbReference>
<comment type="caution">
    <text evidence="4">The sequence shown here is derived from an EMBL/GenBank/DDBJ whole genome shotgun (WGS) entry which is preliminary data.</text>
</comment>
<dbReference type="SUPFAM" id="SSF51735">
    <property type="entry name" value="NAD(P)-binding Rossmann-fold domains"/>
    <property type="match status" value="1"/>
</dbReference>
<dbReference type="InterPro" id="IPR001509">
    <property type="entry name" value="Epimerase_deHydtase"/>
</dbReference>
<accession>A0AAN7GWN8</accession>
<dbReference type="PANTHER" id="PTHR10366">
    <property type="entry name" value="NAD DEPENDENT EPIMERASE/DEHYDRATASE"/>
    <property type="match status" value="1"/>
</dbReference>
<evidence type="ECO:0000313" key="4">
    <source>
        <dbReference type="EMBL" id="KAK4223279.1"/>
    </source>
</evidence>
<keyword evidence="1" id="KW-0560">Oxidoreductase</keyword>
<dbReference type="Gene3D" id="3.40.50.720">
    <property type="entry name" value="NAD(P)-binding Rossmann-like Domain"/>
    <property type="match status" value="1"/>
</dbReference>
<comment type="similarity">
    <text evidence="2">Belongs to the NAD(P)-dependent epimerase/dehydratase family. Dihydroflavonol-4-reductase subfamily.</text>
</comment>
<dbReference type="InterPro" id="IPR050425">
    <property type="entry name" value="NAD(P)_dehydrat-like"/>
</dbReference>
<organism evidence="4 5">
    <name type="scientific">Podospora fimiseda</name>
    <dbReference type="NCBI Taxonomy" id="252190"/>
    <lineage>
        <taxon>Eukaryota</taxon>
        <taxon>Fungi</taxon>
        <taxon>Dikarya</taxon>
        <taxon>Ascomycota</taxon>
        <taxon>Pezizomycotina</taxon>
        <taxon>Sordariomycetes</taxon>
        <taxon>Sordariomycetidae</taxon>
        <taxon>Sordariales</taxon>
        <taxon>Podosporaceae</taxon>
        <taxon>Podospora</taxon>
    </lineage>
</organism>